<dbReference type="STRING" id="28181.BEN30_00075"/>
<feature type="domain" description="Insertion element IS150 protein InsJ-like helix-turn-helix" evidence="1">
    <location>
        <begin position="8"/>
        <end position="48"/>
    </location>
</feature>
<dbReference type="RefSeq" id="WP_069956304.1">
    <property type="nucleotide sequence ID" value="NZ_MCGG01000001.1"/>
</dbReference>
<gene>
    <name evidence="6" type="ORF">BEN30_00075</name>
    <name evidence="5" type="ORF">BEN30_00295</name>
    <name evidence="4" type="ORF">BEN30_16935</name>
    <name evidence="3" type="ORF">BEN30_17430</name>
    <name evidence="2" type="ORF">mv1g00039</name>
</gene>
<evidence type="ECO:0000259" key="1">
    <source>
        <dbReference type="Pfam" id="PF13518"/>
    </source>
</evidence>
<dbReference type="AlphaFoldDB" id="C4RAE1"/>
<evidence type="ECO:0000313" key="6">
    <source>
        <dbReference type="EMBL" id="OEJ69733.1"/>
    </source>
</evidence>
<protein>
    <submittedName>
        <fullName evidence="2">Transposase, orf B</fullName>
    </submittedName>
</protein>
<dbReference type="EMBL" id="MCGG01000075">
    <property type="protein sequence ID" value="OEJ64222.1"/>
    <property type="molecule type" value="Genomic_DNA"/>
</dbReference>
<accession>C4RAE1</accession>
<dbReference type="EMBL" id="MCGG01000023">
    <property type="protein sequence ID" value="OEJ67307.1"/>
    <property type="molecule type" value="Genomic_DNA"/>
</dbReference>
<reference evidence="3" key="2">
    <citation type="submission" date="2016-07" db="EMBL/GenBank/DDBJ databases">
        <authorList>
            <person name="Trubitsyn D."/>
            <person name="Abreu F.A."/>
            <person name="Ward B."/>
            <person name="Taylor T."/>
            <person name="Hattori M."/>
            <person name="Kondo S."/>
            <person name="Trivedi U."/>
            <person name="Staniland S."/>
            <person name="Lins U."/>
            <person name="Bazylinski D.A."/>
        </authorList>
    </citation>
    <scope>NUCLEOTIDE SEQUENCE</scope>
    <source>
        <strain evidence="3">MV-1</strain>
    </source>
</reference>
<dbReference type="Pfam" id="PF13518">
    <property type="entry name" value="HTH_28"/>
    <property type="match status" value="1"/>
</dbReference>
<organism evidence="2">
    <name type="scientific">Magnetovibrio blakemorei</name>
    <dbReference type="NCBI Taxonomy" id="28181"/>
    <lineage>
        <taxon>Bacteria</taxon>
        <taxon>Pseudomonadati</taxon>
        <taxon>Pseudomonadota</taxon>
        <taxon>Alphaproteobacteria</taxon>
        <taxon>Rhodospirillales</taxon>
        <taxon>Magnetovibrionaceae</taxon>
        <taxon>Magnetovibrio</taxon>
    </lineage>
</organism>
<reference evidence="7" key="3">
    <citation type="submission" date="2016-07" db="EMBL/GenBank/DDBJ databases">
        <authorList>
            <person name="Florea S."/>
            <person name="Webb J.S."/>
            <person name="Jaromczyk J."/>
            <person name="Schardl C.L."/>
        </authorList>
    </citation>
    <scope>NUCLEOTIDE SEQUENCE [LARGE SCALE GENOMIC DNA]</scope>
    <source>
        <strain evidence="7">MV-1</strain>
    </source>
</reference>
<dbReference type="InterPro" id="IPR055247">
    <property type="entry name" value="InsJ-like_HTH"/>
</dbReference>
<evidence type="ECO:0000313" key="4">
    <source>
        <dbReference type="EMBL" id="OEJ64222.1"/>
    </source>
</evidence>
<dbReference type="OrthoDB" id="565387at2"/>
<reference evidence="2" key="1">
    <citation type="journal article" date="2009" name="Environ. Microbiol.">
        <title>Comparative analysis of magnetosome gene clusters in magnetotactic bacteria provides further evidence for horizontal gene transfer.</title>
        <authorList>
            <person name="Jogler C."/>
            <person name="Kube M."/>
            <person name="Schubbe S."/>
            <person name="Ullrich S."/>
            <person name="Teeling H."/>
            <person name="Bazylinski D.A."/>
            <person name="Reinhardt R."/>
            <person name="Schuler D."/>
        </authorList>
    </citation>
    <scope>NUCLEOTIDE SEQUENCE</scope>
    <source>
        <strain evidence="2">Type strain: MV-1</strain>
    </source>
</reference>
<keyword evidence="7" id="KW-1185">Reference proteome</keyword>
<proteinExistence type="predicted"/>
<evidence type="ECO:0000313" key="3">
    <source>
        <dbReference type="EMBL" id="OEJ63727.1"/>
    </source>
</evidence>
<dbReference type="EMBL" id="MCGG01000001">
    <property type="protein sequence ID" value="OEJ69733.1"/>
    <property type="molecule type" value="Genomic_DNA"/>
</dbReference>
<evidence type="ECO:0000313" key="7">
    <source>
        <dbReference type="Proteomes" id="UP000095347"/>
    </source>
</evidence>
<sequence>MTISHDLRIRLVQKVATGMSCRRAAAHFEVSPSSAIRFVHQYETEGSVAPKGHGPHKRRLDPYGADILSWIEETPDMTLQELSERLSSVHGVRAPKSTIDDWLRSRKISFKKNGPRQRAGAS</sequence>
<dbReference type="EMBL" id="FP102531">
    <property type="protein sequence ID" value="CAV30786.1"/>
    <property type="molecule type" value="Genomic_DNA"/>
</dbReference>
<evidence type="ECO:0000313" key="5">
    <source>
        <dbReference type="EMBL" id="OEJ67307.1"/>
    </source>
</evidence>
<dbReference type="Proteomes" id="UP000095347">
    <property type="component" value="Unassembled WGS sequence"/>
</dbReference>
<dbReference type="InterPro" id="IPR009057">
    <property type="entry name" value="Homeodomain-like_sf"/>
</dbReference>
<evidence type="ECO:0000313" key="2">
    <source>
        <dbReference type="EMBL" id="CAV30786.1"/>
    </source>
</evidence>
<dbReference type="SUPFAM" id="SSF46689">
    <property type="entry name" value="Homeodomain-like"/>
    <property type="match status" value="1"/>
</dbReference>
<name>C4RAE1_9PROT</name>
<dbReference type="EMBL" id="MCGG01000086">
    <property type="protein sequence ID" value="OEJ63727.1"/>
    <property type="molecule type" value="Genomic_DNA"/>
</dbReference>